<accession>A0ABP1R513</accession>
<proteinExistence type="predicted"/>
<evidence type="ECO:0000313" key="2">
    <source>
        <dbReference type="Proteomes" id="UP001642540"/>
    </source>
</evidence>
<comment type="caution">
    <text evidence="1">The sequence shown here is derived from an EMBL/GenBank/DDBJ whole genome shotgun (WGS) entry which is preliminary data.</text>
</comment>
<evidence type="ECO:0000313" key="1">
    <source>
        <dbReference type="EMBL" id="CAL8120217.1"/>
    </source>
</evidence>
<dbReference type="Proteomes" id="UP001642540">
    <property type="component" value="Unassembled WGS sequence"/>
</dbReference>
<protein>
    <submittedName>
        <fullName evidence="1">Uncharacterized protein</fullName>
    </submittedName>
</protein>
<organism evidence="1 2">
    <name type="scientific">Orchesella dallaii</name>
    <dbReference type="NCBI Taxonomy" id="48710"/>
    <lineage>
        <taxon>Eukaryota</taxon>
        <taxon>Metazoa</taxon>
        <taxon>Ecdysozoa</taxon>
        <taxon>Arthropoda</taxon>
        <taxon>Hexapoda</taxon>
        <taxon>Collembola</taxon>
        <taxon>Entomobryomorpha</taxon>
        <taxon>Entomobryoidea</taxon>
        <taxon>Orchesellidae</taxon>
        <taxon>Orchesellinae</taxon>
        <taxon>Orchesella</taxon>
    </lineage>
</organism>
<dbReference type="SUPFAM" id="SSF54695">
    <property type="entry name" value="POZ domain"/>
    <property type="match status" value="1"/>
</dbReference>
<reference evidence="1 2" key="1">
    <citation type="submission" date="2024-08" db="EMBL/GenBank/DDBJ databases">
        <authorList>
            <person name="Cucini C."/>
            <person name="Frati F."/>
        </authorList>
    </citation>
    <scope>NUCLEOTIDE SEQUENCE [LARGE SCALE GENOMIC DNA]</scope>
</reference>
<keyword evidence="2" id="KW-1185">Reference proteome</keyword>
<name>A0ABP1R513_9HEXA</name>
<gene>
    <name evidence="1" type="ORF">ODALV1_LOCUS18906</name>
</gene>
<sequence length="263" mass="30338">MGSTIIYTTNHKKTDTLDMKWKAKLFFVGPTKTINLTLQFLESPIDDLLRHLQYKFQATVMLKGRIFKKMELDISGTSLEEFREQKDIFLYKLGLGNNPSGSTDSAIPIEYFGSSGIGNPLRLFLSMKLTTNVDMYMSPSLPLWVYGKEPYDLNLYMYDGWIKTNKKVVVAKCKYIRDRLMEAHIPMALPAGVTIKEASFVGMKHIIPYFFNNRFVTHTWGWDMHLILQALRVLQMESLRAHCVRLLSETSASAIPIINYRFK</sequence>
<dbReference type="EMBL" id="CAXLJM020000062">
    <property type="protein sequence ID" value="CAL8120217.1"/>
    <property type="molecule type" value="Genomic_DNA"/>
</dbReference>
<dbReference type="InterPro" id="IPR011333">
    <property type="entry name" value="SKP1/BTB/POZ_sf"/>
</dbReference>